<feature type="domain" description="PROP1-like PPR" evidence="3">
    <location>
        <begin position="258"/>
        <end position="387"/>
    </location>
</feature>
<keyword evidence="1" id="KW-0677">Repeat</keyword>
<keyword evidence="5" id="KW-1185">Reference proteome</keyword>
<dbReference type="NCBIfam" id="TIGR00756">
    <property type="entry name" value="PPR"/>
    <property type="match status" value="3"/>
</dbReference>
<dbReference type="AlphaFoldDB" id="A0AAV2D8S0"/>
<protein>
    <recommendedName>
        <fullName evidence="3">PROP1-like PPR domain-containing protein</fullName>
    </recommendedName>
</protein>
<feature type="repeat" description="PPR" evidence="2">
    <location>
        <begin position="236"/>
        <end position="270"/>
    </location>
</feature>
<evidence type="ECO:0000259" key="3">
    <source>
        <dbReference type="Pfam" id="PF17177"/>
    </source>
</evidence>
<dbReference type="Pfam" id="PF17177">
    <property type="entry name" value="PPR_long"/>
    <property type="match status" value="1"/>
</dbReference>
<feature type="repeat" description="PPR" evidence="2">
    <location>
        <begin position="166"/>
        <end position="200"/>
    </location>
</feature>
<dbReference type="PANTHER" id="PTHR46862:SF3">
    <property type="entry name" value="OS07G0661900 PROTEIN"/>
    <property type="match status" value="1"/>
</dbReference>
<gene>
    <name evidence="4" type="ORF">LTRI10_LOCUS12401</name>
</gene>
<dbReference type="PROSITE" id="PS51375">
    <property type="entry name" value="PPR"/>
    <property type="match status" value="4"/>
</dbReference>
<evidence type="ECO:0000256" key="2">
    <source>
        <dbReference type="PROSITE-ProRule" id="PRU00708"/>
    </source>
</evidence>
<dbReference type="Proteomes" id="UP001497516">
    <property type="component" value="Chromosome 2"/>
</dbReference>
<dbReference type="Pfam" id="PF13812">
    <property type="entry name" value="PPR_3"/>
    <property type="match status" value="1"/>
</dbReference>
<proteinExistence type="predicted"/>
<accession>A0AAV2D8S0</accession>
<dbReference type="InterPro" id="IPR011990">
    <property type="entry name" value="TPR-like_helical_dom_sf"/>
</dbReference>
<dbReference type="Pfam" id="PF01535">
    <property type="entry name" value="PPR"/>
    <property type="match status" value="1"/>
</dbReference>
<name>A0AAV2D8S0_9ROSI</name>
<feature type="repeat" description="PPR" evidence="2">
    <location>
        <begin position="201"/>
        <end position="235"/>
    </location>
</feature>
<dbReference type="InterPro" id="IPR002885">
    <property type="entry name" value="PPR_rpt"/>
</dbReference>
<evidence type="ECO:0000313" key="5">
    <source>
        <dbReference type="Proteomes" id="UP001497516"/>
    </source>
</evidence>
<dbReference type="Gene3D" id="1.25.40.10">
    <property type="entry name" value="Tetratricopeptide repeat domain"/>
    <property type="match status" value="2"/>
</dbReference>
<dbReference type="EMBL" id="OZ034815">
    <property type="protein sequence ID" value="CAL1370187.1"/>
    <property type="molecule type" value="Genomic_DNA"/>
</dbReference>
<dbReference type="PANTHER" id="PTHR46862">
    <property type="entry name" value="OS07G0661900 PROTEIN"/>
    <property type="match status" value="1"/>
</dbReference>
<dbReference type="InterPro" id="IPR033443">
    <property type="entry name" value="PROP1-like_PPR_dom"/>
</dbReference>
<sequence>MATTILQFPNPIRSPYLKPEDSPCRQVLGKAFSETFRGSVRSNGKRRTQSLVTANHQKPDEQVATEGERVRSKWREIGPNITKLQRQAISELPPVMTNRCKAVMKQIICFSDDKGGLRDLLSAWARIMNPRRADWLSVLKQLKDTKHPFYVQVAEFALLEESFEANTRDYTKLIHFYGKQKQLEDAERSFSCMKERGLLYDQITLTAMIHMYSKAGHHKKAEQIFEELLLLGQPLDQRSYGSMVMSYIRAGMLQEAESLLKQMDDKEVTAGREVYKALLRTFSMTGDVEGAQRVFDAMQIAGIVPDARVCALLLNAYEMAGESQLVRVAFENMRGAGVKLNDKCVALVLAAYEKEEKLNKALEFLVGLEKDGVLAGKEASAVLAGWFGRLGVVKEVEVVLSDYASKQAHLNSVL</sequence>
<evidence type="ECO:0000313" key="4">
    <source>
        <dbReference type="EMBL" id="CAL1370187.1"/>
    </source>
</evidence>
<feature type="repeat" description="PPR" evidence="2">
    <location>
        <begin position="271"/>
        <end position="305"/>
    </location>
</feature>
<reference evidence="4 5" key="1">
    <citation type="submission" date="2024-04" db="EMBL/GenBank/DDBJ databases">
        <authorList>
            <person name="Fracassetti M."/>
        </authorList>
    </citation>
    <scope>NUCLEOTIDE SEQUENCE [LARGE SCALE GENOMIC DNA]</scope>
</reference>
<organism evidence="4 5">
    <name type="scientific">Linum trigynum</name>
    <dbReference type="NCBI Taxonomy" id="586398"/>
    <lineage>
        <taxon>Eukaryota</taxon>
        <taxon>Viridiplantae</taxon>
        <taxon>Streptophyta</taxon>
        <taxon>Embryophyta</taxon>
        <taxon>Tracheophyta</taxon>
        <taxon>Spermatophyta</taxon>
        <taxon>Magnoliopsida</taxon>
        <taxon>eudicotyledons</taxon>
        <taxon>Gunneridae</taxon>
        <taxon>Pentapetalae</taxon>
        <taxon>rosids</taxon>
        <taxon>fabids</taxon>
        <taxon>Malpighiales</taxon>
        <taxon>Linaceae</taxon>
        <taxon>Linum</taxon>
    </lineage>
</organism>
<evidence type="ECO:0000256" key="1">
    <source>
        <dbReference type="ARBA" id="ARBA00022737"/>
    </source>
</evidence>